<dbReference type="InterPro" id="IPR054384">
    <property type="entry name" value="SecDF_P1_head"/>
</dbReference>
<feature type="chain" id="PRO_5004162862" description="SecDF P1 head subdomain domain-containing protein" evidence="1">
    <location>
        <begin position="27"/>
        <end position="151"/>
    </location>
</feature>
<accession>Q021S3</accession>
<dbReference type="InParanoid" id="Q021S3"/>
<organism evidence="3">
    <name type="scientific">Solibacter usitatus (strain Ellin6076)</name>
    <dbReference type="NCBI Taxonomy" id="234267"/>
    <lineage>
        <taxon>Bacteria</taxon>
        <taxon>Pseudomonadati</taxon>
        <taxon>Acidobacteriota</taxon>
        <taxon>Terriglobia</taxon>
        <taxon>Bryobacterales</taxon>
        <taxon>Solibacteraceae</taxon>
        <taxon>Candidatus Solibacter</taxon>
    </lineage>
</organism>
<evidence type="ECO:0000259" key="2">
    <source>
        <dbReference type="Pfam" id="PF22599"/>
    </source>
</evidence>
<gene>
    <name evidence="3" type="ordered locus">Acid_3329</name>
</gene>
<evidence type="ECO:0000313" key="3">
    <source>
        <dbReference type="EMBL" id="ABJ84302.1"/>
    </source>
</evidence>
<dbReference type="eggNOG" id="COG0342">
    <property type="taxonomic scope" value="Bacteria"/>
</dbReference>
<dbReference type="AlphaFoldDB" id="Q021S3"/>
<proteinExistence type="predicted"/>
<dbReference type="KEGG" id="sus:Acid_3329"/>
<dbReference type="Pfam" id="PF22599">
    <property type="entry name" value="SecDF_P1_head"/>
    <property type="match status" value="1"/>
</dbReference>
<sequence length="151" mass="16309" precursor="true">MLCNPELNSMKITILMIMVSGSVLMAQNGPLANGVYAVEEGKANGKNLVVRQYEGKEVVLDTANFAPLAVQGKPQIERGPRGSGLMIQLAPEAGKRLEDLTRSHMNRPIAVVIGDKILSAPRVRSVITDGKARVTPCEDEACETLLRQLSK</sequence>
<dbReference type="Gene3D" id="3.30.1360.200">
    <property type="match status" value="1"/>
</dbReference>
<evidence type="ECO:0000256" key="1">
    <source>
        <dbReference type="SAM" id="SignalP"/>
    </source>
</evidence>
<feature type="signal peptide" evidence="1">
    <location>
        <begin position="1"/>
        <end position="26"/>
    </location>
</feature>
<reference evidence="3" key="1">
    <citation type="submission" date="2006-10" db="EMBL/GenBank/DDBJ databases">
        <title>Complete sequence of Solibacter usitatus Ellin6076.</title>
        <authorList>
            <consortium name="US DOE Joint Genome Institute"/>
            <person name="Copeland A."/>
            <person name="Lucas S."/>
            <person name="Lapidus A."/>
            <person name="Barry K."/>
            <person name="Detter J.C."/>
            <person name="Glavina del Rio T."/>
            <person name="Hammon N."/>
            <person name="Israni S."/>
            <person name="Dalin E."/>
            <person name="Tice H."/>
            <person name="Pitluck S."/>
            <person name="Thompson L.S."/>
            <person name="Brettin T."/>
            <person name="Bruce D."/>
            <person name="Han C."/>
            <person name="Tapia R."/>
            <person name="Gilna P."/>
            <person name="Schmutz J."/>
            <person name="Larimer F."/>
            <person name="Land M."/>
            <person name="Hauser L."/>
            <person name="Kyrpides N."/>
            <person name="Mikhailova N."/>
            <person name="Janssen P.H."/>
            <person name="Kuske C.R."/>
            <person name="Richardson P."/>
        </authorList>
    </citation>
    <scope>NUCLEOTIDE SEQUENCE</scope>
    <source>
        <strain evidence="3">Ellin6076</strain>
    </source>
</reference>
<protein>
    <recommendedName>
        <fullName evidence="2">SecDF P1 head subdomain domain-containing protein</fullName>
    </recommendedName>
</protein>
<name>Q021S3_SOLUE</name>
<dbReference type="EMBL" id="CP000473">
    <property type="protein sequence ID" value="ABJ84302.1"/>
    <property type="molecule type" value="Genomic_DNA"/>
</dbReference>
<feature type="domain" description="SecDF P1 head subdomain" evidence="2">
    <location>
        <begin position="82"/>
        <end position="136"/>
    </location>
</feature>
<keyword evidence="1" id="KW-0732">Signal</keyword>
<dbReference type="HOGENOM" id="CLU_1730196_0_0_0"/>